<reference evidence="9" key="3">
    <citation type="submission" date="2025-09" db="UniProtKB">
        <authorList>
            <consortium name="Ensembl"/>
        </authorList>
    </citation>
    <scope>IDENTIFICATION</scope>
</reference>
<feature type="region of interest" description="Disordered" evidence="7">
    <location>
        <begin position="348"/>
        <end position="368"/>
    </location>
</feature>
<feature type="region of interest" description="Disordered" evidence="7">
    <location>
        <begin position="66"/>
        <end position="93"/>
    </location>
</feature>
<keyword evidence="10" id="KW-1185">Reference proteome</keyword>
<dbReference type="FunCoup" id="A0A674H843">
    <property type="interactions" value="131"/>
</dbReference>
<feature type="compositionally biased region" description="Low complexity" evidence="7">
    <location>
        <begin position="348"/>
        <end position="366"/>
    </location>
</feature>
<gene>
    <name evidence="9" type="primary">RELL1</name>
</gene>
<feature type="transmembrane region" description="Helical" evidence="8">
    <location>
        <begin position="261"/>
        <end position="284"/>
    </location>
</feature>
<organism evidence="9 10">
    <name type="scientific">Taeniopygia guttata</name>
    <name type="common">Zebra finch</name>
    <name type="synonym">Poephila guttata</name>
    <dbReference type="NCBI Taxonomy" id="59729"/>
    <lineage>
        <taxon>Eukaryota</taxon>
        <taxon>Metazoa</taxon>
        <taxon>Chordata</taxon>
        <taxon>Craniata</taxon>
        <taxon>Vertebrata</taxon>
        <taxon>Euteleostomi</taxon>
        <taxon>Archelosauria</taxon>
        <taxon>Archosauria</taxon>
        <taxon>Dinosauria</taxon>
        <taxon>Saurischia</taxon>
        <taxon>Theropoda</taxon>
        <taxon>Coelurosauria</taxon>
        <taxon>Aves</taxon>
        <taxon>Neognathae</taxon>
        <taxon>Neoaves</taxon>
        <taxon>Telluraves</taxon>
        <taxon>Australaves</taxon>
        <taxon>Passeriformes</taxon>
        <taxon>Passeroidea</taxon>
        <taxon>Estrildidae</taxon>
        <taxon>Estrildinae</taxon>
        <taxon>Taeniopygia</taxon>
    </lineage>
</organism>
<feature type="compositionally biased region" description="Low complexity" evidence="7">
    <location>
        <begin position="190"/>
        <end position="208"/>
    </location>
</feature>
<evidence type="ECO:0000256" key="4">
    <source>
        <dbReference type="ARBA" id="ARBA00022692"/>
    </source>
</evidence>
<dbReference type="InParanoid" id="A0A674H843"/>
<keyword evidence="6 8" id="KW-0472">Membrane</keyword>
<dbReference type="OMA" id="QCHANAS"/>
<evidence type="ECO:0000256" key="1">
    <source>
        <dbReference type="ARBA" id="ARBA00004162"/>
    </source>
</evidence>
<evidence type="ECO:0000313" key="9">
    <source>
        <dbReference type="Ensembl" id="ENSTGUP00000030771.1"/>
    </source>
</evidence>
<feature type="compositionally biased region" description="Low complexity" evidence="7">
    <location>
        <begin position="143"/>
        <end position="179"/>
    </location>
</feature>
<feature type="compositionally biased region" description="Polar residues" evidence="7">
    <location>
        <begin position="123"/>
        <end position="136"/>
    </location>
</feature>
<proteinExistence type="inferred from homology"/>
<evidence type="ECO:0000256" key="8">
    <source>
        <dbReference type="SAM" id="Phobius"/>
    </source>
</evidence>
<dbReference type="PANTHER" id="PTHR31037">
    <property type="entry name" value="RELT-LIKE PROTEIN 1-RELATED"/>
    <property type="match status" value="1"/>
</dbReference>
<evidence type="ECO:0000256" key="3">
    <source>
        <dbReference type="ARBA" id="ARBA00022475"/>
    </source>
</evidence>
<dbReference type="PANTHER" id="PTHR31037:SF1">
    <property type="entry name" value="RELT-LIKE PROTEIN 1"/>
    <property type="match status" value="1"/>
</dbReference>
<keyword evidence="4 8" id="KW-0812">Transmembrane</keyword>
<evidence type="ECO:0000256" key="2">
    <source>
        <dbReference type="ARBA" id="ARBA00008688"/>
    </source>
</evidence>
<evidence type="ECO:0000256" key="5">
    <source>
        <dbReference type="ARBA" id="ARBA00022989"/>
    </source>
</evidence>
<accession>A0A674H843</accession>
<dbReference type="Ensembl" id="ENSTGUT00000042123.1">
    <property type="protein sequence ID" value="ENSTGUP00000030771.1"/>
    <property type="gene ID" value="ENSTGUG00000009141.2"/>
</dbReference>
<dbReference type="GO" id="GO:1900745">
    <property type="term" value="P:positive regulation of p38MAPK cascade"/>
    <property type="evidence" value="ECO:0007669"/>
    <property type="project" value="InterPro"/>
</dbReference>
<feature type="region of interest" description="Disordered" evidence="7">
    <location>
        <begin position="118"/>
        <end position="214"/>
    </location>
</feature>
<feature type="compositionally biased region" description="Basic and acidic residues" evidence="7">
    <location>
        <begin position="438"/>
        <end position="448"/>
    </location>
</feature>
<name>A0A674H843_TAEGU</name>
<dbReference type="InterPro" id="IPR022248">
    <property type="entry name" value="TNF_rcpt_RELT"/>
</dbReference>
<evidence type="ECO:0000256" key="6">
    <source>
        <dbReference type="ARBA" id="ARBA00023136"/>
    </source>
</evidence>
<evidence type="ECO:0000256" key="7">
    <source>
        <dbReference type="SAM" id="MobiDB-lite"/>
    </source>
</evidence>
<dbReference type="GO" id="GO:0005886">
    <property type="term" value="C:plasma membrane"/>
    <property type="evidence" value="ECO:0007669"/>
    <property type="project" value="UniProtKB-SubCell"/>
</dbReference>
<dbReference type="Proteomes" id="UP000007754">
    <property type="component" value="Chromosome 4"/>
</dbReference>
<feature type="region of interest" description="Disordered" evidence="7">
    <location>
        <begin position="438"/>
        <end position="490"/>
    </location>
</feature>
<keyword evidence="3" id="KW-1003">Cell membrane</keyword>
<evidence type="ECO:0000313" key="10">
    <source>
        <dbReference type="Proteomes" id="UP000007754"/>
    </source>
</evidence>
<reference evidence="9" key="2">
    <citation type="submission" date="2025-08" db="UniProtKB">
        <authorList>
            <consortium name="Ensembl"/>
        </authorList>
    </citation>
    <scope>IDENTIFICATION</scope>
</reference>
<dbReference type="GeneTree" id="ENSGT00940000159709"/>
<sequence length="490" mass="52154">MLVRLNCSRRCQHNETAPEAAAAEKLSLATAETHWKTHPNLPGGKAPPRAALHPRHSGAIVAHDQCHANASRSHSGPSGHDAPRPSGPLAAPQRCGCRAQEITSGSCNTKLMCGVPSGKPHGSVQQAPCSPGATEQQADRRCPQQPQQGGRCGAAPPRAGGPAQAPCGQGASCRRWAGPGRAGRQRPRCQRAAARASRKAPAATGGMPPTAPSLGLMADGLGNSSALDGEVPSVLSSHGLQTTTLTTKMDGNDGKAEHLEYIAFALVPVFFIMGLVGILICHILKKKGYRCTTEAEELEEEKIDEKIEMNETIHENSDTVGQIVNYIMKNEANADVLKAMVADSSVFEPESPLSPTSPESPMSPGTPLSPGVVPFRHSCKAHHFHTVGGVVEKDVCTRCSHKRWHLIKPAQKSKENRRSRIGEVTVLSVGRFRVTKVDHKSNSKERKSLMSVSGVESVNGEMPATPAKQDVSEAPATPAKQEMQERRSSE</sequence>
<dbReference type="Pfam" id="PF12606">
    <property type="entry name" value="RELT"/>
    <property type="match status" value="1"/>
</dbReference>
<protein>
    <submittedName>
        <fullName evidence="9">RELT like 1</fullName>
    </submittedName>
</protein>
<dbReference type="InterPro" id="IPR042315">
    <property type="entry name" value="RELL1"/>
</dbReference>
<keyword evidence="5 8" id="KW-1133">Transmembrane helix</keyword>
<comment type="similarity">
    <text evidence="2">Belongs to the RELT family.</text>
</comment>
<reference evidence="9 10" key="1">
    <citation type="journal article" date="2010" name="Nature">
        <title>The genome of a songbird.</title>
        <authorList>
            <person name="Warren W.C."/>
            <person name="Clayton D.F."/>
            <person name="Ellegren H."/>
            <person name="Arnold A.P."/>
            <person name="Hillier L.W."/>
            <person name="Kunstner A."/>
            <person name="Searle S."/>
            <person name="White S."/>
            <person name="Vilella A.J."/>
            <person name="Fairley S."/>
            <person name="Heger A."/>
            <person name="Kong L."/>
            <person name="Ponting C.P."/>
            <person name="Jarvis E.D."/>
            <person name="Mello C.V."/>
            <person name="Minx P."/>
            <person name="Lovell P."/>
            <person name="Velho T.A."/>
            <person name="Ferris M."/>
            <person name="Balakrishnan C.N."/>
            <person name="Sinha S."/>
            <person name="Blatti C."/>
            <person name="London S.E."/>
            <person name="Li Y."/>
            <person name="Lin Y.C."/>
            <person name="George J."/>
            <person name="Sweedler J."/>
            <person name="Southey B."/>
            <person name="Gunaratne P."/>
            <person name="Watson M."/>
            <person name="Nam K."/>
            <person name="Backstrom N."/>
            <person name="Smeds L."/>
            <person name="Nabholz B."/>
            <person name="Itoh Y."/>
            <person name="Whitney O."/>
            <person name="Pfenning A.R."/>
            <person name="Howard J."/>
            <person name="Volker M."/>
            <person name="Skinner B.M."/>
            <person name="Griffin D.K."/>
            <person name="Ye L."/>
            <person name="McLaren W.M."/>
            <person name="Flicek P."/>
            <person name="Quesada V."/>
            <person name="Velasco G."/>
            <person name="Lopez-Otin C."/>
            <person name="Puente X.S."/>
            <person name="Olender T."/>
            <person name="Lancet D."/>
            <person name="Smit A.F."/>
            <person name="Hubley R."/>
            <person name="Konkel M.K."/>
            <person name="Walker J.A."/>
            <person name="Batzer M.A."/>
            <person name="Gu W."/>
            <person name="Pollock D.D."/>
            <person name="Chen L."/>
            <person name="Cheng Z."/>
            <person name="Eichler E.E."/>
            <person name="Stapley J."/>
            <person name="Slate J."/>
            <person name="Ekblom R."/>
            <person name="Birkhead T."/>
            <person name="Burke T."/>
            <person name="Burt D."/>
            <person name="Scharff C."/>
            <person name="Adam I."/>
            <person name="Richard H."/>
            <person name="Sultan M."/>
            <person name="Soldatov A."/>
            <person name="Lehrach H."/>
            <person name="Edwards S.V."/>
            <person name="Yang S.P."/>
            <person name="Li X."/>
            <person name="Graves T."/>
            <person name="Fulton L."/>
            <person name="Nelson J."/>
            <person name="Chinwalla A."/>
            <person name="Hou S."/>
            <person name="Mardis E.R."/>
            <person name="Wilson R.K."/>
        </authorList>
    </citation>
    <scope>NUCLEOTIDE SEQUENCE [LARGE SCALE GENOMIC DNA]</scope>
</reference>
<dbReference type="AlphaFoldDB" id="A0A674H843"/>
<comment type="subcellular location">
    <subcellularLocation>
        <location evidence="1">Cell membrane</location>
        <topology evidence="1">Single-pass membrane protein</topology>
    </subcellularLocation>
</comment>